<sequence length="431" mass="49742">MKGNIQDSSFVVTTGPPQQDKRQRISHVRSYIRKSRLQQEQKLARRRSAMRPPERPLKKEMDLSWLPVSDAVRVRLRTFLHHYIEASAEIHPFFYSVVPAVDFHVPLMSAKLVNASAWDDLNTNGEIGNLTFFQRSIADEIMSDYLAESQLGNSDANLLAFLTLLAFEIINDDRKAYNRIKNKAYQLVSMRGGLDKLGFGGSLKISLLLMDQLERVVLHFPPEETTPRWEHRASELLLLQPPDFKIFTIHPCQKDSWSGISTIRLLSDFYQLVTFPIRYRLLSDDLTCQKHILSEWYILRDRLLMALKTNSFSHETKFDGILQKAILLFISDELDSHSRHRHVIEFRHLLCEFRIEIYSGPLLGALIWCLAIGSRHTSPGSIRKWFMMQLMRVACPLSLDYYDEVSNNLNIILTGLDAVITLGNVERKVDS</sequence>
<evidence type="ECO:0008006" key="4">
    <source>
        <dbReference type="Google" id="ProtNLM"/>
    </source>
</evidence>
<keyword evidence="3" id="KW-1185">Reference proteome</keyword>
<name>A0A7H8R8F1_TALRU</name>
<organism evidence="2 3">
    <name type="scientific">Talaromyces rugulosus</name>
    <name type="common">Penicillium rugulosum</name>
    <dbReference type="NCBI Taxonomy" id="121627"/>
    <lineage>
        <taxon>Eukaryota</taxon>
        <taxon>Fungi</taxon>
        <taxon>Dikarya</taxon>
        <taxon>Ascomycota</taxon>
        <taxon>Pezizomycotina</taxon>
        <taxon>Eurotiomycetes</taxon>
        <taxon>Eurotiomycetidae</taxon>
        <taxon>Eurotiales</taxon>
        <taxon>Trichocomaceae</taxon>
        <taxon>Talaromyces</taxon>
        <taxon>Talaromyces sect. Islandici</taxon>
    </lineage>
</organism>
<gene>
    <name evidence="2" type="ORF">TRUGW13939_09326</name>
</gene>
<dbReference type="KEGG" id="trg:TRUGW13939_09326"/>
<reference evidence="3" key="1">
    <citation type="submission" date="2020-06" db="EMBL/GenBank/DDBJ databases">
        <title>A chromosome-scale genome assembly of Talaromyces rugulosus W13939.</title>
        <authorList>
            <person name="Wang B."/>
            <person name="Guo L."/>
            <person name="Ye K."/>
            <person name="Wang L."/>
        </authorList>
    </citation>
    <scope>NUCLEOTIDE SEQUENCE [LARGE SCALE GENOMIC DNA]</scope>
    <source>
        <strain evidence="3">W13939</strain>
    </source>
</reference>
<accession>A0A7H8R8F1</accession>
<protein>
    <recommendedName>
        <fullName evidence="4">Transcription factor domain-containing protein</fullName>
    </recommendedName>
</protein>
<dbReference type="GeneID" id="55996809"/>
<evidence type="ECO:0000256" key="1">
    <source>
        <dbReference type="SAM" id="MobiDB-lite"/>
    </source>
</evidence>
<evidence type="ECO:0000313" key="2">
    <source>
        <dbReference type="EMBL" id="QKX62168.1"/>
    </source>
</evidence>
<dbReference type="EMBL" id="CP055902">
    <property type="protein sequence ID" value="QKX62168.1"/>
    <property type="molecule type" value="Genomic_DNA"/>
</dbReference>
<dbReference type="Proteomes" id="UP000509510">
    <property type="component" value="Chromosome V"/>
</dbReference>
<feature type="compositionally biased region" description="Polar residues" evidence="1">
    <location>
        <begin position="1"/>
        <end position="17"/>
    </location>
</feature>
<dbReference type="AlphaFoldDB" id="A0A7H8R8F1"/>
<proteinExistence type="predicted"/>
<feature type="region of interest" description="Disordered" evidence="1">
    <location>
        <begin position="1"/>
        <end position="25"/>
    </location>
</feature>
<evidence type="ECO:0000313" key="3">
    <source>
        <dbReference type="Proteomes" id="UP000509510"/>
    </source>
</evidence>
<dbReference type="OrthoDB" id="4159781at2759"/>
<dbReference type="RefSeq" id="XP_035348342.1">
    <property type="nucleotide sequence ID" value="XM_035492449.1"/>
</dbReference>